<organism evidence="2 3">
    <name type="scientific">Vitis vinifera</name>
    <name type="common">Grape</name>
    <dbReference type="NCBI Taxonomy" id="29760"/>
    <lineage>
        <taxon>Eukaryota</taxon>
        <taxon>Viridiplantae</taxon>
        <taxon>Streptophyta</taxon>
        <taxon>Embryophyta</taxon>
        <taxon>Tracheophyta</taxon>
        <taxon>Spermatophyta</taxon>
        <taxon>Magnoliopsida</taxon>
        <taxon>eudicotyledons</taxon>
        <taxon>Gunneridae</taxon>
        <taxon>Pentapetalae</taxon>
        <taxon>rosids</taxon>
        <taxon>Vitales</taxon>
        <taxon>Vitaceae</taxon>
        <taxon>Viteae</taxon>
        <taxon>Vitis</taxon>
    </lineage>
</organism>
<dbReference type="EMBL" id="QGNW01001420">
    <property type="protein sequence ID" value="RVW41988.1"/>
    <property type="molecule type" value="Genomic_DNA"/>
</dbReference>
<evidence type="ECO:0000256" key="1">
    <source>
        <dbReference type="SAM" id="MobiDB-lite"/>
    </source>
</evidence>
<comment type="caution">
    <text evidence="2">The sequence shown here is derived from an EMBL/GenBank/DDBJ whole genome shotgun (WGS) entry which is preliminary data.</text>
</comment>
<name>A0A438E2R1_VITVI</name>
<dbReference type="Proteomes" id="UP000288805">
    <property type="component" value="Unassembled WGS sequence"/>
</dbReference>
<feature type="compositionally biased region" description="Basic and acidic residues" evidence="1">
    <location>
        <begin position="40"/>
        <end position="58"/>
    </location>
</feature>
<proteinExistence type="predicted"/>
<evidence type="ECO:0000313" key="2">
    <source>
        <dbReference type="EMBL" id="RVW41988.1"/>
    </source>
</evidence>
<accession>A0A438E2R1</accession>
<feature type="region of interest" description="Disordered" evidence="1">
    <location>
        <begin position="37"/>
        <end position="73"/>
    </location>
</feature>
<reference evidence="2 3" key="1">
    <citation type="journal article" date="2018" name="PLoS Genet.">
        <title>Population sequencing reveals clonal diversity and ancestral inbreeding in the grapevine cultivar Chardonnay.</title>
        <authorList>
            <person name="Roach M.J."/>
            <person name="Johnson D.L."/>
            <person name="Bohlmann J."/>
            <person name="van Vuuren H.J."/>
            <person name="Jones S.J."/>
            <person name="Pretorius I.S."/>
            <person name="Schmidt S.A."/>
            <person name="Borneman A.R."/>
        </authorList>
    </citation>
    <scope>NUCLEOTIDE SEQUENCE [LARGE SCALE GENOMIC DNA]</scope>
    <source>
        <strain evidence="3">cv. Chardonnay</strain>
        <tissue evidence="2">Leaf</tissue>
    </source>
</reference>
<gene>
    <name evidence="2" type="ORF">CK203_092854</name>
</gene>
<evidence type="ECO:0000313" key="3">
    <source>
        <dbReference type="Proteomes" id="UP000288805"/>
    </source>
</evidence>
<dbReference type="AlphaFoldDB" id="A0A438E2R1"/>
<protein>
    <submittedName>
        <fullName evidence="2">Uncharacterized protein</fullName>
    </submittedName>
</protein>
<sequence>MVSKTTPGWRKHGDKDKLWCNYCNKRQHTNEMCWKLHGRPQSETKSAQKETGNSHEAKTGQTQLLLRNPKRPY</sequence>